<keyword evidence="2 4" id="KW-0547">Nucleotide-binding</keyword>
<dbReference type="InterPro" id="IPR002698">
    <property type="entry name" value="FTHF_cligase"/>
</dbReference>
<dbReference type="GO" id="GO:0035999">
    <property type="term" value="P:tetrahydrofolate interconversion"/>
    <property type="evidence" value="ECO:0007669"/>
    <property type="project" value="TreeGrafter"/>
</dbReference>
<dbReference type="GO" id="GO:0009396">
    <property type="term" value="P:folic acid-containing compound biosynthetic process"/>
    <property type="evidence" value="ECO:0007669"/>
    <property type="project" value="TreeGrafter"/>
</dbReference>
<evidence type="ECO:0000256" key="4">
    <source>
        <dbReference type="PIRSR" id="PIRSR006806-1"/>
    </source>
</evidence>
<evidence type="ECO:0000256" key="1">
    <source>
        <dbReference type="ARBA" id="ARBA00010638"/>
    </source>
</evidence>
<dbReference type="Gene3D" id="3.40.50.10420">
    <property type="entry name" value="NagB/RpiA/CoA transferase-like"/>
    <property type="match status" value="1"/>
</dbReference>
<dbReference type="PIRSF" id="PIRSF006806">
    <property type="entry name" value="FTHF_cligase"/>
    <property type="match status" value="1"/>
</dbReference>
<dbReference type="RefSeq" id="WP_126161292.1">
    <property type="nucleotide sequence ID" value="NZ_RQPJ01000002.1"/>
</dbReference>
<comment type="similarity">
    <text evidence="1 5">Belongs to the 5-formyltetrahydrofolate cyclo-ligase family.</text>
</comment>
<comment type="cofactor">
    <cofactor evidence="5">
        <name>Mg(2+)</name>
        <dbReference type="ChEBI" id="CHEBI:18420"/>
    </cofactor>
</comment>
<dbReference type="GO" id="GO:0030272">
    <property type="term" value="F:5-formyltetrahydrofolate cyclo-ligase activity"/>
    <property type="evidence" value="ECO:0007669"/>
    <property type="project" value="UniProtKB-EC"/>
</dbReference>
<evidence type="ECO:0000256" key="3">
    <source>
        <dbReference type="ARBA" id="ARBA00022840"/>
    </source>
</evidence>
<dbReference type="PANTHER" id="PTHR23407:SF1">
    <property type="entry name" value="5-FORMYLTETRAHYDROFOLATE CYCLO-LIGASE"/>
    <property type="match status" value="1"/>
</dbReference>
<feature type="binding site" evidence="4">
    <location>
        <position position="55"/>
    </location>
    <ligand>
        <name>substrate</name>
    </ligand>
</feature>
<gene>
    <name evidence="6" type="ORF">EHW67_05160</name>
</gene>
<evidence type="ECO:0000313" key="7">
    <source>
        <dbReference type="Proteomes" id="UP000267585"/>
    </source>
</evidence>
<keyword evidence="5" id="KW-0460">Magnesium</keyword>
<comment type="catalytic activity">
    <reaction evidence="5">
        <text>(6S)-5-formyl-5,6,7,8-tetrahydrofolate + ATP = (6R)-5,10-methenyltetrahydrofolate + ADP + phosphate</text>
        <dbReference type="Rhea" id="RHEA:10488"/>
        <dbReference type="ChEBI" id="CHEBI:30616"/>
        <dbReference type="ChEBI" id="CHEBI:43474"/>
        <dbReference type="ChEBI" id="CHEBI:57455"/>
        <dbReference type="ChEBI" id="CHEBI:57457"/>
        <dbReference type="ChEBI" id="CHEBI:456216"/>
        <dbReference type="EC" id="6.3.3.2"/>
    </reaction>
</comment>
<dbReference type="GO" id="GO:0046872">
    <property type="term" value="F:metal ion binding"/>
    <property type="evidence" value="ECO:0007669"/>
    <property type="project" value="UniProtKB-KW"/>
</dbReference>
<dbReference type="PANTHER" id="PTHR23407">
    <property type="entry name" value="ATPASE INHIBITOR/5-FORMYLTETRAHYDROFOLATE CYCLO-LIGASE"/>
    <property type="match status" value="1"/>
</dbReference>
<dbReference type="InterPro" id="IPR024185">
    <property type="entry name" value="FTHF_cligase-like_sf"/>
</dbReference>
<dbReference type="GO" id="GO:0005524">
    <property type="term" value="F:ATP binding"/>
    <property type="evidence" value="ECO:0007669"/>
    <property type="project" value="UniProtKB-KW"/>
</dbReference>
<comment type="caution">
    <text evidence="6">The sequence shown here is derived from an EMBL/GenBank/DDBJ whole genome shotgun (WGS) entry which is preliminary data.</text>
</comment>
<keyword evidence="3 4" id="KW-0067">ATP-binding</keyword>
<keyword evidence="7" id="KW-1185">Reference proteome</keyword>
<feature type="binding site" evidence="4">
    <location>
        <begin position="3"/>
        <end position="7"/>
    </location>
    <ligand>
        <name>ATP</name>
        <dbReference type="ChEBI" id="CHEBI:30616"/>
    </ligand>
</feature>
<feature type="binding site" evidence="4">
    <location>
        <position position="50"/>
    </location>
    <ligand>
        <name>substrate</name>
    </ligand>
</feature>
<protein>
    <recommendedName>
        <fullName evidence="5">5-formyltetrahydrofolate cyclo-ligase</fullName>
        <ecNumber evidence="5">6.3.3.2</ecNumber>
    </recommendedName>
</protein>
<dbReference type="Pfam" id="PF01812">
    <property type="entry name" value="5-FTHF_cyc-lig"/>
    <property type="match status" value="1"/>
</dbReference>
<organism evidence="6 7">
    <name type="scientific">Arenibacter aquaticus</name>
    <dbReference type="NCBI Taxonomy" id="2489054"/>
    <lineage>
        <taxon>Bacteria</taxon>
        <taxon>Pseudomonadati</taxon>
        <taxon>Bacteroidota</taxon>
        <taxon>Flavobacteriia</taxon>
        <taxon>Flavobacteriales</taxon>
        <taxon>Flavobacteriaceae</taxon>
        <taxon>Arenibacter</taxon>
    </lineage>
</organism>
<evidence type="ECO:0000256" key="2">
    <source>
        <dbReference type="ARBA" id="ARBA00022741"/>
    </source>
</evidence>
<dbReference type="AlphaFoldDB" id="A0A3S0IPC5"/>
<dbReference type="SUPFAM" id="SSF100950">
    <property type="entry name" value="NagB/RpiA/CoA transferase-like"/>
    <property type="match status" value="1"/>
</dbReference>
<dbReference type="EMBL" id="RQPJ01000002">
    <property type="protein sequence ID" value="RTE54558.1"/>
    <property type="molecule type" value="Genomic_DNA"/>
</dbReference>
<dbReference type="NCBIfam" id="TIGR02727">
    <property type="entry name" value="MTHFS_bact"/>
    <property type="match status" value="1"/>
</dbReference>
<dbReference type="EC" id="6.3.3.2" evidence="5"/>
<accession>A0A3S0IPC5</accession>
<proteinExistence type="inferred from homology"/>
<name>A0A3S0IPC5_9FLAO</name>
<dbReference type="InterPro" id="IPR037171">
    <property type="entry name" value="NagB/RpiA_transferase-like"/>
</dbReference>
<feature type="binding site" evidence="4">
    <location>
        <begin position="131"/>
        <end position="139"/>
    </location>
    <ligand>
        <name>ATP</name>
        <dbReference type="ChEBI" id="CHEBI:30616"/>
    </ligand>
</feature>
<keyword evidence="5" id="KW-0479">Metal-binding</keyword>
<dbReference type="OrthoDB" id="9801938at2"/>
<evidence type="ECO:0000256" key="5">
    <source>
        <dbReference type="RuleBase" id="RU361279"/>
    </source>
</evidence>
<keyword evidence="6" id="KW-0436">Ligase</keyword>
<sequence length="186" mass="21350">MLKKDLRLTYTKRREDLSPQTVSDLSLEIANLLLKLPIWDHSFYHLFLPITQKKEVDTSYILSILQGKDKNIVLPKMLNDQDLINYLLTDSTVIKLNQWKVPEPLDGIEIPTEKIDVVILPLLAFDLNGNRIGYGKGYYDVLLSKCRPDVIKVGLSLFEAEKKISDVSPLDVPLDYCVSPKQIYKF</sequence>
<evidence type="ECO:0000313" key="6">
    <source>
        <dbReference type="EMBL" id="RTE54558.1"/>
    </source>
</evidence>
<reference evidence="6 7" key="1">
    <citation type="submission" date="2018-11" db="EMBL/GenBank/DDBJ databases">
        <title>Arenibacter aquaticus sp.nov., a marine bacterium isolated from surface seawater in the South China Sea.</title>
        <authorList>
            <person name="Guo J."/>
            <person name="Sun J."/>
        </authorList>
    </citation>
    <scope>NUCLEOTIDE SEQUENCE [LARGE SCALE GENOMIC DNA]</scope>
    <source>
        <strain evidence="6 7">GUO666</strain>
    </source>
</reference>
<dbReference type="Proteomes" id="UP000267585">
    <property type="component" value="Unassembled WGS sequence"/>
</dbReference>